<feature type="compositionally biased region" description="Low complexity" evidence="1">
    <location>
        <begin position="478"/>
        <end position="488"/>
    </location>
</feature>
<feature type="compositionally biased region" description="Pro residues" evidence="1">
    <location>
        <begin position="678"/>
        <end position="690"/>
    </location>
</feature>
<sequence>MSESSLTRDTPRSPPSRPTPSYIPYPGSFPSDLDTRDGIPRGAPRSSVFSHRHLPSLAPSTQSWVNSNLLSPPAPPSEQNQIATPAYGSRTLPNILESRHYSYSQDEEYMNIDPADRGPGDGWTNGYPTYPMPEHQQQTYYSDAPQQDLGFNSNVAQHVEEKKPGGFFYSLRRLNPLRKRKKGPARTAGAIPVMQGTDAQEYPSIPPDYSSNPPTPIAPVPSESASVQYVQAMEMPIPETDSPPIDSREQYNQSIASHREPLSVFVVPPSDTSGGDTTRPPRSESVHTHVSDRRPPSRHDNDDRADSRQTSTGSHSDTDEPQTPQGPVLADLHPAEDYRKMSIPSSGSASRSDPSIGEHISRVQKFVKDVGGLPWMSRGRITMDYRPGSRGRGGRILHVGSHGKPPPDKPSESWYTPGSPGHKSVDLLSNGTPSASSAMSPTASSSSSAPFRSPRRRVSAEELATSPRSNYRRREAYESPSSSNSSRYEPPRHRGHDDSRRRTSPRRHHHHHRHHDSHHRHHARAHDVLPIPTLAYQPAAPAYPQTYPQAYPQTYIQYPPPIAQTQIVYSPPQQPQPLFFVQQRPGSGETATPVPNAIRLSPDLRQLPHVQQQNIPIENQQQHSQPRSPNPRPQIQQPTPQSMQQVSPIYVVGSPAYVRAQPLQNIAMPGQYAYPYSLPGPPPPPSAHPH</sequence>
<feature type="region of interest" description="Disordered" evidence="1">
    <location>
        <begin position="110"/>
        <end position="135"/>
    </location>
</feature>
<evidence type="ECO:0000256" key="1">
    <source>
        <dbReference type="SAM" id="MobiDB-lite"/>
    </source>
</evidence>
<feature type="compositionally biased region" description="Low complexity" evidence="1">
    <location>
        <begin position="342"/>
        <end position="357"/>
    </location>
</feature>
<evidence type="ECO:0000313" key="3">
    <source>
        <dbReference type="Proteomes" id="UP001556367"/>
    </source>
</evidence>
<accession>A0ABR3JST0</accession>
<keyword evidence="3" id="KW-1185">Reference proteome</keyword>
<protein>
    <submittedName>
        <fullName evidence="2">Uncharacterized protein</fullName>
    </submittedName>
</protein>
<evidence type="ECO:0000313" key="2">
    <source>
        <dbReference type="EMBL" id="KAL0958704.1"/>
    </source>
</evidence>
<organism evidence="2 3">
    <name type="scientific">Hohenbuehelia grisea</name>
    <dbReference type="NCBI Taxonomy" id="104357"/>
    <lineage>
        <taxon>Eukaryota</taxon>
        <taxon>Fungi</taxon>
        <taxon>Dikarya</taxon>
        <taxon>Basidiomycota</taxon>
        <taxon>Agaricomycotina</taxon>
        <taxon>Agaricomycetes</taxon>
        <taxon>Agaricomycetidae</taxon>
        <taxon>Agaricales</taxon>
        <taxon>Pleurotineae</taxon>
        <taxon>Pleurotaceae</taxon>
        <taxon>Hohenbuehelia</taxon>
    </lineage>
</organism>
<gene>
    <name evidence="2" type="ORF">HGRIS_014035</name>
</gene>
<reference evidence="3" key="1">
    <citation type="submission" date="2024-06" db="EMBL/GenBank/DDBJ databases">
        <title>Multi-omics analyses provide insights into the biosynthesis of the anticancer antibiotic pleurotin in Hohenbuehelia grisea.</title>
        <authorList>
            <person name="Weaver J.A."/>
            <person name="Alberti F."/>
        </authorList>
    </citation>
    <scope>NUCLEOTIDE SEQUENCE [LARGE SCALE GENOMIC DNA]</scope>
    <source>
        <strain evidence="3">T-177</strain>
    </source>
</reference>
<feature type="region of interest" description="Disordered" evidence="1">
    <location>
        <begin position="618"/>
        <end position="647"/>
    </location>
</feature>
<feature type="compositionally biased region" description="Low complexity" evidence="1">
    <location>
        <begin position="633"/>
        <end position="647"/>
    </location>
</feature>
<feature type="compositionally biased region" description="Basic residues" evidence="1">
    <location>
        <begin position="502"/>
        <end position="524"/>
    </location>
</feature>
<feature type="region of interest" description="Disordered" evidence="1">
    <location>
        <begin position="378"/>
        <end position="524"/>
    </location>
</feature>
<dbReference type="Proteomes" id="UP001556367">
    <property type="component" value="Unassembled WGS sequence"/>
</dbReference>
<feature type="region of interest" description="Disordered" evidence="1">
    <location>
        <begin position="671"/>
        <end position="690"/>
    </location>
</feature>
<feature type="compositionally biased region" description="Low complexity" evidence="1">
    <location>
        <begin position="433"/>
        <end position="452"/>
    </location>
</feature>
<feature type="compositionally biased region" description="Polar residues" evidence="1">
    <location>
        <begin position="308"/>
        <end position="325"/>
    </location>
</feature>
<feature type="region of interest" description="Disordered" evidence="1">
    <location>
        <begin position="1"/>
        <end position="91"/>
    </location>
</feature>
<comment type="caution">
    <text evidence="2">The sequence shown here is derived from an EMBL/GenBank/DDBJ whole genome shotgun (WGS) entry which is preliminary data.</text>
</comment>
<feature type="compositionally biased region" description="Basic and acidic residues" evidence="1">
    <location>
        <begin position="489"/>
        <end position="501"/>
    </location>
</feature>
<proteinExistence type="predicted"/>
<feature type="compositionally biased region" description="Basic and acidic residues" evidence="1">
    <location>
        <begin position="279"/>
        <end position="307"/>
    </location>
</feature>
<name>A0ABR3JST0_9AGAR</name>
<feature type="region of interest" description="Disordered" evidence="1">
    <location>
        <begin position="178"/>
        <end position="360"/>
    </location>
</feature>
<dbReference type="EMBL" id="JASNQZ010000003">
    <property type="protein sequence ID" value="KAL0958704.1"/>
    <property type="molecule type" value="Genomic_DNA"/>
</dbReference>
<feature type="compositionally biased region" description="Pro residues" evidence="1">
    <location>
        <begin position="12"/>
        <end position="23"/>
    </location>
</feature>